<dbReference type="RefSeq" id="WP_218122693.1">
    <property type="nucleotide sequence ID" value="NZ_FNCY01000007.1"/>
</dbReference>
<organism evidence="4 5">
    <name type="scientific">Propionivibrio dicarboxylicus</name>
    <dbReference type="NCBI Taxonomy" id="83767"/>
    <lineage>
        <taxon>Bacteria</taxon>
        <taxon>Pseudomonadati</taxon>
        <taxon>Pseudomonadota</taxon>
        <taxon>Betaproteobacteria</taxon>
        <taxon>Rhodocyclales</taxon>
        <taxon>Rhodocyclaceae</taxon>
        <taxon>Propionivibrio</taxon>
    </lineage>
</organism>
<gene>
    <name evidence="4" type="ORF">SAMN05660652_02019</name>
</gene>
<keyword evidence="2" id="KW-0012">Acyltransferase</keyword>
<evidence type="ECO:0000313" key="4">
    <source>
        <dbReference type="EMBL" id="SDH64506.1"/>
    </source>
</evidence>
<feature type="domain" description="N-acetyltransferase" evidence="3">
    <location>
        <begin position="6"/>
        <end position="145"/>
    </location>
</feature>
<dbReference type="InterPro" id="IPR016181">
    <property type="entry name" value="Acyl_CoA_acyltransferase"/>
</dbReference>
<name>A0A1G8E3I8_9RHOO</name>
<dbReference type="PROSITE" id="PS51186">
    <property type="entry name" value="GNAT"/>
    <property type="match status" value="1"/>
</dbReference>
<dbReference type="Proteomes" id="UP000198607">
    <property type="component" value="Unassembled WGS sequence"/>
</dbReference>
<dbReference type="GO" id="GO:0016747">
    <property type="term" value="F:acyltransferase activity, transferring groups other than amino-acyl groups"/>
    <property type="evidence" value="ECO:0007669"/>
    <property type="project" value="InterPro"/>
</dbReference>
<dbReference type="AlphaFoldDB" id="A0A1G8E3I8"/>
<dbReference type="InterPro" id="IPR000182">
    <property type="entry name" value="GNAT_dom"/>
</dbReference>
<keyword evidence="1" id="KW-0808">Transferase</keyword>
<evidence type="ECO:0000259" key="3">
    <source>
        <dbReference type="PROSITE" id="PS51186"/>
    </source>
</evidence>
<protein>
    <submittedName>
        <fullName evidence="4">Ribosomal protein S18 acetylase RimI</fullName>
    </submittedName>
</protein>
<sequence length="148" mass="16217">MKPETFQLREMMLSDYEAVLGLMRRTPGVSVRDADSEAAIARFLERNPNLSFVAEQDERLVGCLMAGHDGRRGALYHLAVAADCRRRGIASALVARCLAALEGLGIHKTHVDVFRNNADGNAFWAAAGWTRRDDVHRFSMICGGGSNA</sequence>
<keyword evidence="4" id="KW-0689">Ribosomal protein</keyword>
<dbReference type="CDD" id="cd04301">
    <property type="entry name" value="NAT_SF"/>
    <property type="match status" value="1"/>
</dbReference>
<dbReference type="Pfam" id="PF00583">
    <property type="entry name" value="Acetyltransf_1"/>
    <property type="match status" value="1"/>
</dbReference>
<reference evidence="4 5" key="1">
    <citation type="submission" date="2016-10" db="EMBL/GenBank/DDBJ databases">
        <authorList>
            <person name="de Groot N.N."/>
        </authorList>
    </citation>
    <scope>NUCLEOTIDE SEQUENCE [LARGE SCALE GENOMIC DNA]</scope>
    <source>
        <strain evidence="4 5">DSM 5885</strain>
    </source>
</reference>
<dbReference type="GO" id="GO:0005840">
    <property type="term" value="C:ribosome"/>
    <property type="evidence" value="ECO:0007669"/>
    <property type="project" value="UniProtKB-KW"/>
</dbReference>
<keyword evidence="5" id="KW-1185">Reference proteome</keyword>
<dbReference type="Gene3D" id="3.40.630.30">
    <property type="match status" value="1"/>
</dbReference>
<dbReference type="EMBL" id="FNCY01000007">
    <property type="protein sequence ID" value="SDH64506.1"/>
    <property type="molecule type" value="Genomic_DNA"/>
</dbReference>
<keyword evidence="4" id="KW-0687">Ribonucleoprotein</keyword>
<dbReference type="SUPFAM" id="SSF55729">
    <property type="entry name" value="Acyl-CoA N-acyltransferases (Nat)"/>
    <property type="match status" value="1"/>
</dbReference>
<evidence type="ECO:0000256" key="2">
    <source>
        <dbReference type="ARBA" id="ARBA00023315"/>
    </source>
</evidence>
<proteinExistence type="predicted"/>
<dbReference type="STRING" id="83767.SAMN05660652_02019"/>
<accession>A0A1G8E3I8</accession>
<dbReference type="InterPro" id="IPR050832">
    <property type="entry name" value="Bact_Acetyltransf"/>
</dbReference>
<evidence type="ECO:0000256" key="1">
    <source>
        <dbReference type="ARBA" id="ARBA00022679"/>
    </source>
</evidence>
<dbReference type="PANTHER" id="PTHR43877">
    <property type="entry name" value="AMINOALKYLPHOSPHONATE N-ACETYLTRANSFERASE-RELATED-RELATED"/>
    <property type="match status" value="1"/>
</dbReference>
<evidence type="ECO:0000313" key="5">
    <source>
        <dbReference type="Proteomes" id="UP000198607"/>
    </source>
</evidence>